<keyword evidence="1" id="KW-0732">Signal</keyword>
<dbReference type="EMBL" id="PVWO01000658">
    <property type="protein sequence ID" value="PSB40914.1"/>
    <property type="molecule type" value="Genomic_DNA"/>
</dbReference>
<keyword evidence="3" id="KW-1185">Reference proteome</keyword>
<comment type="caution">
    <text evidence="2">The sequence shown here is derived from an EMBL/GenBank/DDBJ whole genome shotgun (WGS) entry which is preliminary data.</text>
</comment>
<dbReference type="Proteomes" id="UP000238937">
    <property type="component" value="Unassembled WGS sequence"/>
</dbReference>
<feature type="signal peptide" evidence="1">
    <location>
        <begin position="1"/>
        <end position="32"/>
    </location>
</feature>
<sequence length="134" mass="14461">MKVINMQSPNRIAIVSAIVLVSLCSFAMSATAQPTPEVAIDRMFRDESAPGSTRQGRELMGSLKKWMGTYQRTLKTGNGYVAIFDSGSLPIDAKFRANGTVESMTFGCPTSRSLSASEAPMELRKALSKCAGFK</sequence>
<protein>
    <submittedName>
        <fullName evidence="2">Uncharacterized protein</fullName>
    </submittedName>
</protein>
<organism evidence="2 3">
    <name type="scientific">Chamaesiphon polymorphus CCALA 037</name>
    <dbReference type="NCBI Taxonomy" id="2107692"/>
    <lineage>
        <taxon>Bacteria</taxon>
        <taxon>Bacillati</taxon>
        <taxon>Cyanobacteriota</taxon>
        <taxon>Cyanophyceae</taxon>
        <taxon>Gomontiellales</taxon>
        <taxon>Chamaesiphonaceae</taxon>
        <taxon>Chamaesiphon</taxon>
    </lineage>
</organism>
<gene>
    <name evidence="2" type="ORF">C7B77_27855</name>
</gene>
<evidence type="ECO:0000313" key="2">
    <source>
        <dbReference type="EMBL" id="PSB40914.1"/>
    </source>
</evidence>
<name>A0A2T1F7I7_9CYAN</name>
<accession>A0A2T1F7I7</accession>
<evidence type="ECO:0000313" key="3">
    <source>
        <dbReference type="Proteomes" id="UP000238937"/>
    </source>
</evidence>
<evidence type="ECO:0000256" key="1">
    <source>
        <dbReference type="SAM" id="SignalP"/>
    </source>
</evidence>
<feature type="chain" id="PRO_5015680093" evidence="1">
    <location>
        <begin position="33"/>
        <end position="134"/>
    </location>
</feature>
<dbReference type="AlphaFoldDB" id="A0A2T1F7I7"/>
<reference evidence="2 3" key="1">
    <citation type="submission" date="2018-03" db="EMBL/GenBank/DDBJ databases">
        <title>The ancient ancestry and fast evolution of plastids.</title>
        <authorList>
            <person name="Moore K.R."/>
            <person name="Magnabosco C."/>
            <person name="Momper L."/>
            <person name="Gold D.A."/>
            <person name="Bosak T."/>
            <person name="Fournier G.P."/>
        </authorList>
    </citation>
    <scope>NUCLEOTIDE SEQUENCE [LARGE SCALE GENOMIC DNA]</scope>
    <source>
        <strain evidence="2 3">CCALA 037</strain>
    </source>
</reference>
<proteinExistence type="predicted"/>